<dbReference type="NCBIfam" id="NF009842">
    <property type="entry name" value="PRK13317.1"/>
    <property type="match status" value="1"/>
</dbReference>
<keyword evidence="1" id="KW-0963">Cytoplasm</keyword>
<protein>
    <submittedName>
        <fullName evidence="7">Type II pantothenate kinase</fullName>
        <ecNumber evidence="7">2.7.1.33</ecNumber>
    </submittedName>
</protein>
<dbReference type="EMBL" id="JBHLVF010000011">
    <property type="protein sequence ID" value="MFC0391453.1"/>
    <property type="molecule type" value="Genomic_DNA"/>
</dbReference>
<dbReference type="Proteomes" id="UP001589818">
    <property type="component" value="Unassembled WGS sequence"/>
</dbReference>
<keyword evidence="8" id="KW-1185">Reference proteome</keyword>
<organism evidence="7 8">
    <name type="scientific">Paenibacillus mendelii</name>
    <dbReference type="NCBI Taxonomy" id="206163"/>
    <lineage>
        <taxon>Bacteria</taxon>
        <taxon>Bacillati</taxon>
        <taxon>Bacillota</taxon>
        <taxon>Bacilli</taxon>
        <taxon>Bacillales</taxon>
        <taxon>Paenibacillaceae</taxon>
        <taxon>Paenibacillus</taxon>
    </lineage>
</organism>
<evidence type="ECO:0000256" key="2">
    <source>
        <dbReference type="ARBA" id="ARBA00022679"/>
    </source>
</evidence>
<dbReference type="PIRSF" id="PIRSF036940">
    <property type="entry name" value="PanK_bac_aCoA"/>
    <property type="match status" value="1"/>
</dbReference>
<dbReference type="InterPro" id="IPR043129">
    <property type="entry name" value="ATPase_NBD"/>
</dbReference>
<dbReference type="RefSeq" id="WP_204819893.1">
    <property type="nucleotide sequence ID" value="NZ_JANHOF010000006.1"/>
</dbReference>
<keyword evidence="3" id="KW-0547">Nucleotide-binding</keyword>
<dbReference type="Gene3D" id="3.30.420.40">
    <property type="match status" value="1"/>
</dbReference>
<accession>A0ABV6J9J4</accession>
<dbReference type="Pfam" id="PF03630">
    <property type="entry name" value="Fumble"/>
    <property type="match status" value="1"/>
</dbReference>
<dbReference type="EC" id="2.7.1.33" evidence="7"/>
<evidence type="ECO:0000256" key="6">
    <source>
        <dbReference type="ARBA" id="ARBA00022993"/>
    </source>
</evidence>
<dbReference type="CDD" id="cd24085">
    <property type="entry name" value="ASKHA_NBD_PanK-II_bac"/>
    <property type="match status" value="1"/>
</dbReference>
<sequence>MNIGIDAGGTLIKVVCRDRGSLKYHKFPSIQLDYVASWINGFDEAQICVTGGKASLLKSKMKHKPAEIVEFEATSQGVRYFLTKNDFEEDAYLVTNVGTGTSIHHVTEHWQQRMGGTGVGGGTMMGLAQLLTGLTDYEEIVRLAAKGSRNRIDLLVSHIYEGAEPPIPGDLTASNFGNLLPSASLASLSKEELLAAVIGLVGETVATTSVLAAGQCGVSTVIFIGSSFLRNKLLKEVVIRYTKLRGGSPLFLQNGEFCGAVGASLYEV</sequence>
<proteinExistence type="predicted"/>
<keyword evidence="2 7" id="KW-0808">Transferase</keyword>
<evidence type="ECO:0000256" key="5">
    <source>
        <dbReference type="ARBA" id="ARBA00022840"/>
    </source>
</evidence>
<evidence type="ECO:0000256" key="4">
    <source>
        <dbReference type="ARBA" id="ARBA00022777"/>
    </source>
</evidence>
<evidence type="ECO:0000256" key="3">
    <source>
        <dbReference type="ARBA" id="ARBA00022741"/>
    </source>
</evidence>
<evidence type="ECO:0000256" key="1">
    <source>
        <dbReference type="ARBA" id="ARBA00022490"/>
    </source>
</evidence>
<keyword evidence="4 7" id="KW-0418">Kinase</keyword>
<dbReference type="PANTHER" id="PTHR12280">
    <property type="entry name" value="PANTOTHENATE KINASE"/>
    <property type="match status" value="1"/>
</dbReference>
<name>A0ABV6J9J4_9BACL</name>
<keyword evidence="6" id="KW-0173">Coenzyme A biosynthesis</keyword>
<reference evidence="7 8" key="1">
    <citation type="submission" date="2024-09" db="EMBL/GenBank/DDBJ databases">
        <authorList>
            <person name="Sun Q."/>
            <person name="Mori K."/>
        </authorList>
    </citation>
    <scope>NUCLEOTIDE SEQUENCE [LARGE SCALE GENOMIC DNA]</scope>
    <source>
        <strain evidence="7 8">CCM 4839</strain>
    </source>
</reference>
<comment type="caution">
    <text evidence="7">The sequence shown here is derived from an EMBL/GenBank/DDBJ whole genome shotgun (WGS) entry which is preliminary data.</text>
</comment>
<keyword evidence="5" id="KW-0067">ATP-binding</keyword>
<evidence type="ECO:0000313" key="8">
    <source>
        <dbReference type="Proteomes" id="UP001589818"/>
    </source>
</evidence>
<dbReference type="PANTHER" id="PTHR12280:SF20">
    <property type="entry name" value="4'-PHOSPHOPANTETHEINE PHOSPHATASE"/>
    <property type="match status" value="1"/>
</dbReference>
<dbReference type="InterPro" id="IPR011602">
    <property type="entry name" value="Type_II_PanK_bac"/>
</dbReference>
<evidence type="ECO:0000313" key="7">
    <source>
        <dbReference type="EMBL" id="MFC0391453.1"/>
    </source>
</evidence>
<dbReference type="SUPFAM" id="SSF53067">
    <property type="entry name" value="Actin-like ATPase domain"/>
    <property type="match status" value="1"/>
</dbReference>
<dbReference type="GO" id="GO:0004594">
    <property type="term" value="F:pantothenate kinase activity"/>
    <property type="evidence" value="ECO:0007669"/>
    <property type="project" value="UniProtKB-EC"/>
</dbReference>
<dbReference type="InterPro" id="IPR004567">
    <property type="entry name" value="Type_II_PanK"/>
</dbReference>
<gene>
    <name evidence="7" type="primary">coaW</name>
    <name evidence="7" type="ORF">ACFFJ8_08710</name>
</gene>